<evidence type="ECO:0000256" key="2">
    <source>
        <dbReference type="ARBA" id="ARBA00022448"/>
    </source>
</evidence>
<dbReference type="SMART" id="SM00382">
    <property type="entry name" value="AAA"/>
    <property type="match status" value="1"/>
</dbReference>
<dbReference type="PROSITE" id="PS50893">
    <property type="entry name" value="ABC_TRANSPORTER_2"/>
    <property type="match status" value="1"/>
</dbReference>
<keyword evidence="5" id="KW-0547">Nucleotide-binding</keyword>
<keyword evidence="4 9" id="KW-0812">Transmembrane</keyword>
<evidence type="ECO:0000259" key="10">
    <source>
        <dbReference type="PROSITE" id="PS50893"/>
    </source>
</evidence>
<dbReference type="PROSITE" id="PS50929">
    <property type="entry name" value="ABC_TM1F"/>
    <property type="match status" value="1"/>
</dbReference>
<feature type="transmembrane region" description="Helical" evidence="9">
    <location>
        <begin position="55"/>
        <end position="72"/>
    </location>
</feature>
<dbReference type="GO" id="GO:0016887">
    <property type="term" value="F:ATP hydrolysis activity"/>
    <property type="evidence" value="ECO:0007669"/>
    <property type="project" value="InterPro"/>
</dbReference>
<feature type="transmembrane region" description="Helical" evidence="9">
    <location>
        <begin position="160"/>
        <end position="177"/>
    </location>
</feature>
<evidence type="ECO:0000313" key="12">
    <source>
        <dbReference type="EMBL" id="SUZ57464.1"/>
    </source>
</evidence>
<keyword evidence="7 9" id="KW-1133">Transmembrane helix</keyword>
<comment type="subcellular location">
    <subcellularLocation>
        <location evidence="1">Cell membrane</location>
        <topology evidence="1">Multi-pass membrane protein</topology>
    </subcellularLocation>
</comment>
<sequence length="574" mass="64523">MNSLLRVLSYLKPYQGKVALTLFLAISTTLLDLVPPWLTKVIVDNLVENTDMTPVYWAIAGIALVYLTRNFTNHKRIVINNKVEQNVVFDLRSEVYRSLQKLSLKYFENRSTGELMSRANDDVNYVERIFIDGVEQVVTATLTLIGISVILFYMHWKLALVALLPIPFLIYGAWIYTEKAHNQYHVVRKRAASMNSKLQDSISGIRETLSFNRQLHEVEQFEKRSRDYCEGTLKVMRMWAIYSPTMMFLGSLGTVLILLFGAGLVQANEITVGSLVAFVGYLALFYTPINQLHSVNHMLQHALASGDRLFEIIDTVPDVRESPNAILPLTNVRGVIHFDRVNFSYIEGKPAIRGIEFTLSAGEKIALVGHTGSGKSTLVKLLMRFYDVDSGEISLDGYPIKDLKLSYLREQIGLVSQDPFLFNGTVAENIMYGNIEASREEIIKAAIASHADPFIKNLPDGYDTQVGERGVKLSGGEKHRIAIARTFLKDPPIIILDEATSTVDTKTEYHIKEALNKLMAGRTTLSIAHRLSTLEGADRILVMRDGELVESGTHDALISIDSEYANLFRYQVHL</sequence>
<gene>
    <name evidence="12" type="ORF">METZ01_LOCUS10318</name>
</gene>
<reference evidence="12" key="1">
    <citation type="submission" date="2018-05" db="EMBL/GenBank/DDBJ databases">
        <authorList>
            <person name="Lanie J.A."/>
            <person name="Ng W.-L."/>
            <person name="Kazmierczak K.M."/>
            <person name="Andrzejewski T.M."/>
            <person name="Davidsen T.M."/>
            <person name="Wayne K.J."/>
            <person name="Tettelin H."/>
            <person name="Glass J.I."/>
            <person name="Rusch D."/>
            <person name="Podicherti R."/>
            <person name="Tsui H.-C.T."/>
            <person name="Winkler M.E."/>
        </authorList>
    </citation>
    <scope>NUCLEOTIDE SEQUENCE</scope>
</reference>
<dbReference type="EMBL" id="UINC01000558">
    <property type="protein sequence ID" value="SUZ57464.1"/>
    <property type="molecule type" value="Genomic_DNA"/>
</dbReference>
<evidence type="ECO:0000256" key="9">
    <source>
        <dbReference type="SAM" id="Phobius"/>
    </source>
</evidence>
<evidence type="ECO:0008006" key="13">
    <source>
        <dbReference type="Google" id="ProtNLM"/>
    </source>
</evidence>
<dbReference type="InterPro" id="IPR027417">
    <property type="entry name" value="P-loop_NTPase"/>
</dbReference>
<evidence type="ECO:0000256" key="7">
    <source>
        <dbReference type="ARBA" id="ARBA00022989"/>
    </source>
</evidence>
<dbReference type="GO" id="GO:0005886">
    <property type="term" value="C:plasma membrane"/>
    <property type="evidence" value="ECO:0007669"/>
    <property type="project" value="UniProtKB-SubCell"/>
</dbReference>
<feature type="domain" description="ABC transmembrane type-1" evidence="11">
    <location>
        <begin position="19"/>
        <end position="301"/>
    </location>
</feature>
<keyword evidence="8 9" id="KW-0472">Membrane</keyword>
<dbReference type="InterPro" id="IPR011527">
    <property type="entry name" value="ABC1_TM_dom"/>
</dbReference>
<evidence type="ECO:0000256" key="4">
    <source>
        <dbReference type="ARBA" id="ARBA00022692"/>
    </source>
</evidence>
<feature type="domain" description="ABC transporter" evidence="10">
    <location>
        <begin position="336"/>
        <end position="570"/>
    </location>
</feature>
<dbReference type="PANTHER" id="PTHR43394:SF1">
    <property type="entry name" value="ATP-BINDING CASSETTE SUB-FAMILY B MEMBER 10, MITOCHONDRIAL"/>
    <property type="match status" value="1"/>
</dbReference>
<dbReference type="Gene3D" id="3.40.50.300">
    <property type="entry name" value="P-loop containing nucleotide triphosphate hydrolases"/>
    <property type="match status" value="1"/>
</dbReference>
<feature type="transmembrane region" description="Helical" evidence="9">
    <location>
        <begin position="137"/>
        <end position="154"/>
    </location>
</feature>
<dbReference type="AlphaFoldDB" id="A0A381NTM7"/>
<feature type="transmembrane region" description="Helical" evidence="9">
    <location>
        <begin position="270"/>
        <end position="289"/>
    </location>
</feature>
<dbReference type="SUPFAM" id="SSF52540">
    <property type="entry name" value="P-loop containing nucleoside triphosphate hydrolases"/>
    <property type="match status" value="1"/>
</dbReference>
<dbReference type="GO" id="GO:0015421">
    <property type="term" value="F:ABC-type oligopeptide transporter activity"/>
    <property type="evidence" value="ECO:0007669"/>
    <property type="project" value="TreeGrafter"/>
</dbReference>
<dbReference type="InterPro" id="IPR039421">
    <property type="entry name" value="Type_1_exporter"/>
</dbReference>
<dbReference type="Gene3D" id="1.20.1560.10">
    <property type="entry name" value="ABC transporter type 1, transmembrane domain"/>
    <property type="match status" value="1"/>
</dbReference>
<feature type="transmembrane region" description="Helical" evidence="9">
    <location>
        <begin position="246"/>
        <end position="264"/>
    </location>
</feature>
<keyword evidence="6" id="KW-0067">ATP-binding</keyword>
<dbReference type="InterPro" id="IPR003593">
    <property type="entry name" value="AAA+_ATPase"/>
</dbReference>
<evidence type="ECO:0000256" key="3">
    <source>
        <dbReference type="ARBA" id="ARBA00022475"/>
    </source>
</evidence>
<evidence type="ECO:0000256" key="5">
    <source>
        <dbReference type="ARBA" id="ARBA00022741"/>
    </source>
</evidence>
<organism evidence="12">
    <name type="scientific">marine metagenome</name>
    <dbReference type="NCBI Taxonomy" id="408172"/>
    <lineage>
        <taxon>unclassified sequences</taxon>
        <taxon>metagenomes</taxon>
        <taxon>ecological metagenomes</taxon>
    </lineage>
</organism>
<dbReference type="FunFam" id="1.20.1560.10:FF:000011">
    <property type="entry name" value="Multidrug ABC transporter ATP-binding protein"/>
    <property type="match status" value="1"/>
</dbReference>
<evidence type="ECO:0000259" key="11">
    <source>
        <dbReference type="PROSITE" id="PS50929"/>
    </source>
</evidence>
<dbReference type="CDD" id="cd18778">
    <property type="entry name" value="ABC_6TM_exporter_like"/>
    <property type="match status" value="1"/>
</dbReference>
<protein>
    <recommendedName>
        <fullName evidence="13">ABC transporter domain-containing protein</fullName>
    </recommendedName>
</protein>
<evidence type="ECO:0000256" key="8">
    <source>
        <dbReference type="ARBA" id="ARBA00023136"/>
    </source>
</evidence>
<dbReference type="FunFam" id="3.40.50.300:FF:000287">
    <property type="entry name" value="Multidrug ABC transporter ATP-binding protein"/>
    <property type="match status" value="1"/>
</dbReference>
<name>A0A381NTM7_9ZZZZ</name>
<evidence type="ECO:0000256" key="6">
    <source>
        <dbReference type="ARBA" id="ARBA00022840"/>
    </source>
</evidence>
<dbReference type="Pfam" id="PF00664">
    <property type="entry name" value="ABC_membrane"/>
    <property type="match status" value="1"/>
</dbReference>
<dbReference type="InterPro" id="IPR003439">
    <property type="entry name" value="ABC_transporter-like_ATP-bd"/>
</dbReference>
<dbReference type="InterPro" id="IPR036640">
    <property type="entry name" value="ABC1_TM_sf"/>
</dbReference>
<proteinExistence type="predicted"/>
<keyword evidence="2" id="KW-0813">Transport</keyword>
<dbReference type="SUPFAM" id="SSF90123">
    <property type="entry name" value="ABC transporter transmembrane region"/>
    <property type="match status" value="1"/>
</dbReference>
<keyword evidence="3" id="KW-1003">Cell membrane</keyword>
<evidence type="ECO:0000256" key="1">
    <source>
        <dbReference type="ARBA" id="ARBA00004651"/>
    </source>
</evidence>
<dbReference type="GO" id="GO:0005524">
    <property type="term" value="F:ATP binding"/>
    <property type="evidence" value="ECO:0007669"/>
    <property type="project" value="UniProtKB-KW"/>
</dbReference>
<dbReference type="PANTHER" id="PTHR43394">
    <property type="entry name" value="ATP-DEPENDENT PERMEASE MDL1, MITOCHONDRIAL"/>
    <property type="match status" value="1"/>
</dbReference>
<dbReference type="Pfam" id="PF00005">
    <property type="entry name" value="ABC_tran"/>
    <property type="match status" value="1"/>
</dbReference>
<accession>A0A381NTM7</accession>